<dbReference type="GO" id="GO:0008107">
    <property type="term" value="F:galactoside 2-alpha-L-fucosyltransferase activity"/>
    <property type="evidence" value="ECO:0007669"/>
    <property type="project" value="InterPro"/>
</dbReference>
<keyword evidence="3" id="KW-0812">Transmembrane</keyword>
<dbReference type="CDD" id="cd11301">
    <property type="entry name" value="Fut1_Fut2_like"/>
    <property type="match status" value="1"/>
</dbReference>
<dbReference type="EMBL" id="MCGH01000002">
    <property type="protein sequence ID" value="ODM05612.1"/>
    <property type="molecule type" value="Genomic_DNA"/>
</dbReference>
<evidence type="ECO:0000313" key="5">
    <source>
        <dbReference type="Proteomes" id="UP000094067"/>
    </source>
</evidence>
<dbReference type="PATRIC" id="fig|1432052.4.peg.1683"/>
<accession>A0A1E3AA34</accession>
<feature type="transmembrane region" description="Helical" evidence="3">
    <location>
        <begin position="23"/>
        <end position="45"/>
    </location>
</feature>
<evidence type="ECO:0000313" key="4">
    <source>
        <dbReference type="EMBL" id="ODM05612.1"/>
    </source>
</evidence>
<dbReference type="InterPro" id="IPR002516">
    <property type="entry name" value="Glyco_trans_11"/>
</dbReference>
<keyword evidence="2 4" id="KW-0808">Transferase</keyword>
<name>A0A1E3AA34_9FIRM</name>
<dbReference type="Pfam" id="PF01531">
    <property type="entry name" value="Glyco_transf_11"/>
    <property type="match status" value="1"/>
</dbReference>
<keyword evidence="3" id="KW-0472">Membrane</keyword>
<protein>
    <submittedName>
        <fullName evidence="4">Glycosyl transferase family 11</fullName>
    </submittedName>
</protein>
<evidence type="ECO:0000256" key="2">
    <source>
        <dbReference type="ARBA" id="ARBA00022679"/>
    </source>
</evidence>
<dbReference type="PANTHER" id="PTHR11927:SF9">
    <property type="entry name" value="L-FUCOSYLTRANSFERASE"/>
    <property type="match status" value="1"/>
</dbReference>
<reference evidence="4 5" key="1">
    <citation type="submission" date="2016-07" db="EMBL/GenBank/DDBJ databases">
        <title>Characterization of isolates of Eisenbergiella tayi derived from blood cultures, using whole genome sequencing.</title>
        <authorList>
            <person name="Burdz T."/>
            <person name="Wiebe D."/>
            <person name="Huynh C."/>
            <person name="Bernard K."/>
        </authorList>
    </citation>
    <scope>NUCLEOTIDE SEQUENCE [LARGE SCALE GENOMIC DNA]</scope>
    <source>
        <strain evidence="4 5">NML 110608</strain>
    </source>
</reference>
<keyword evidence="3" id="KW-1133">Transmembrane helix</keyword>
<dbReference type="Proteomes" id="UP000094067">
    <property type="component" value="Unassembled WGS sequence"/>
</dbReference>
<organism evidence="4 5">
    <name type="scientific">Eisenbergiella tayi</name>
    <dbReference type="NCBI Taxonomy" id="1432052"/>
    <lineage>
        <taxon>Bacteria</taxon>
        <taxon>Bacillati</taxon>
        <taxon>Bacillota</taxon>
        <taxon>Clostridia</taxon>
        <taxon>Lachnospirales</taxon>
        <taxon>Lachnospiraceae</taxon>
        <taxon>Eisenbergiella</taxon>
    </lineage>
</organism>
<dbReference type="GO" id="GO:0005975">
    <property type="term" value="P:carbohydrate metabolic process"/>
    <property type="evidence" value="ECO:0007669"/>
    <property type="project" value="InterPro"/>
</dbReference>
<evidence type="ECO:0000256" key="1">
    <source>
        <dbReference type="ARBA" id="ARBA00022676"/>
    </source>
</evidence>
<dbReference type="PANTHER" id="PTHR11927">
    <property type="entry name" value="GALACTOSIDE 2-L-FUCOSYLTRANSFERASE"/>
    <property type="match status" value="1"/>
</dbReference>
<proteinExistence type="predicted"/>
<dbReference type="AlphaFoldDB" id="A0A1E3AA34"/>
<gene>
    <name evidence="4" type="ORF">BEI61_01501</name>
</gene>
<evidence type="ECO:0000256" key="3">
    <source>
        <dbReference type="SAM" id="Phobius"/>
    </source>
</evidence>
<keyword evidence="1" id="KW-0328">Glycosyltransferase</keyword>
<sequence length="312" mass="36944">MCCRRIKARNEREVISQLFSEEYIFIMIIIEISGGLGNQMFQYALGQKFISMGKKVKYDLSFYNERVQTLREFELDIFHIDCPVATSNELFYFGKGFSLASRFKQRIGWDKRNVYEEDLDLGYQPQIFGLDNIYLSGYWQSEKYFENIRQRILELYTFSGKLGYENKRFLDKIENSNSVSLHVRRGDYLNEENVKIYGGICTINYYKNAIKYISDRFEKPVFFVFTNDLEWVKNELDIPNKVIVDCNSGSLSYWDMYLMSKCKANIVANSSFSWWGAWLNQHSNRVVVSPRRWFNNHEQTSTLCDDWVRCGG</sequence>
<comment type="caution">
    <text evidence="4">The sequence shown here is derived from an EMBL/GenBank/DDBJ whole genome shotgun (WGS) entry which is preliminary data.</text>
</comment>
<dbReference type="GO" id="GO:0016020">
    <property type="term" value="C:membrane"/>
    <property type="evidence" value="ECO:0007669"/>
    <property type="project" value="InterPro"/>
</dbReference>
<dbReference type="Gene3D" id="3.40.50.11350">
    <property type="match status" value="1"/>
</dbReference>